<dbReference type="SUPFAM" id="SSF55961">
    <property type="entry name" value="Bet v1-like"/>
    <property type="match status" value="1"/>
</dbReference>
<protein>
    <submittedName>
        <fullName evidence="1">Uncharacterized protein</fullName>
    </submittedName>
</protein>
<evidence type="ECO:0000313" key="1">
    <source>
        <dbReference type="EMBL" id="KAI1615953.1"/>
    </source>
</evidence>
<dbReference type="InterPro" id="IPR023393">
    <property type="entry name" value="START-like_dom_sf"/>
</dbReference>
<proteinExistence type="predicted"/>
<keyword evidence="2" id="KW-1185">Reference proteome</keyword>
<reference evidence="1" key="1">
    <citation type="journal article" date="2022" name="bioRxiv">
        <title>Deciphering the potential niche of two novel black yeast fungi from a biological soil crust based on their genomes, phenotypes, and melanin regulation.</title>
        <authorList>
            <consortium name="DOE Joint Genome Institute"/>
            <person name="Carr E.C."/>
            <person name="Barton Q."/>
            <person name="Grambo S."/>
            <person name="Sullivan M."/>
            <person name="Renfro C.M."/>
            <person name="Kuo A."/>
            <person name="Pangilinan J."/>
            <person name="Lipzen A."/>
            <person name="Keymanesh K."/>
            <person name="Savage E."/>
            <person name="Barry K."/>
            <person name="Grigoriev I.V."/>
            <person name="Riekhof W.R."/>
            <person name="Harris S.S."/>
        </authorList>
    </citation>
    <scope>NUCLEOTIDE SEQUENCE</scope>
    <source>
        <strain evidence="1">JF 03-4F</strain>
    </source>
</reference>
<comment type="caution">
    <text evidence="1">The sequence shown here is derived from an EMBL/GenBank/DDBJ whole genome shotgun (WGS) entry which is preliminary data.</text>
</comment>
<organism evidence="1 2">
    <name type="scientific">Exophiala viscosa</name>
    <dbReference type="NCBI Taxonomy" id="2486360"/>
    <lineage>
        <taxon>Eukaryota</taxon>
        <taxon>Fungi</taxon>
        <taxon>Dikarya</taxon>
        <taxon>Ascomycota</taxon>
        <taxon>Pezizomycotina</taxon>
        <taxon>Eurotiomycetes</taxon>
        <taxon>Chaetothyriomycetidae</taxon>
        <taxon>Chaetothyriales</taxon>
        <taxon>Herpotrichiellaceae</taxon>
        <taxon>Exophiala</taxon>
    </lineage>
</organism>
<gene>
    <name evidence="1" type="ORF">EDD36DRAFT_119120</name>
</gene>
<dbReference type="EMBL" id="MU404351">
    <property type="protein sequence ID" value="KAI1615953.1"/>
    <property type="molecule type" value="Genomic_DNA"/>
</dbReference>
<dbReference type="Proteomes" id="UP001203852">
    <property type="component" value="Unassembled WGS sequence"/>
</dbReference>
<evidence type="ECO:0000313" key="2">
    <source>
        <dbReference type="Proteomes" id="UP001203852"/>
    </source>
</evidence>
<sequence length="167" mass="18380">MGVMSNTSETVITHPREVVYDYASNPTTWGTNYKGSGGMVGEDEMHKDLPLKVGHEWTEKVTLGQNTYHSTWVLITAVRPFKWMIQQTNGIGKLPDGSGGVDGITTITYTFEEAGEGQCLFRRNLSCELPKGVDCADDLLTVMARPGGIDRYHANIQKQLDQAAGKK</sequence>
<accession>A0AAN6IFT7</accession>
<dbReference type="Gene3D" id="3.30.530.20">
    <property type="match status" value="1"/>
</dbReference>
<dbReference type="CDD" id="cd07812">
    <property type="entry name" value="SRPBCC"/>
    <property type="match status" value="1"/>
</dbReference>
<name>A0AAN6IFT7_9EURO</name>
<dbReference type="AlphaFoldDB" id="A0AAN6IFT7"/>